<proteinExistence type="predicted"/>
<accession>A0ACD3ARJ7</accession>
<protein>
    <submittedName>
        <fullName evidence="1">Uncharacterized protein</fullName>
    </submittedName>
</protein>
<evidence type="ECO:0000313" key="2">
    <source>
        <dbReference type="Proteomes" id="UP000308600"/>
    </source>
</evidence>
<evidence type="ECO:0000313" key="1">
    <source>
        <dbReference type="EMBL" id="TFK68346.1"/>
    </source>
</evidence>
<gene>
    <name evidence="1" type="ORF">BDN72DRAFT_841921</name>
</gene>
<keyword evidence="2" id="KW-1185">Reference proteome</keyword>
<organism evidence="1 2">
    <name type="scientific">Pluteus cervinus</name>
    <dbReference type="NCBI Taxonomy" id="181527"/>
    <lineage>
        <taxon>Eukaryota</taxon>
        <taxon>Fungi</taxon>
        <taxon>Dikarya</taxon>
        <taxon>Basidiomycota</taxon>
        <taxon>Agaricomycotina</taxon>
        <taxon>Agaricomycetes</taxon>
        <taxon>Agaricomycetidae</taxon>
        <taxon>Agaricales</taxon>
        <taxon>Pluteineae</taxon>
        <taxon>Pluteaceae</taxon>
        <taxon>Pluteus</taxon>
    </lineage>
</organism>
<dbReference type="EMBL" id="ML208354">
    <property type="protein sequence ID" value="TFK68346.1"/>
    <property type="molecule type" value="Genomic_DNA"/>
</dbReference>
<reference evidence="1 2" key="1">
    <citation type="journal article" date="2019" name="Nat. Ecol. Evol.">
        <title>Megaphylogeny resolves global patterns of mushroom evolution.</title>
        <authorList>
            <person name="Varga T."/>
            <person name="Krizsan K."/>
            <person name="Foldi C."/>
            <person name="Dima B."/>
            <person name="Sanchez-Garcia M."/>
            <person name="Sanchez-Ramirez S."/>
            <person name="Szollosi G.J."/>
            <person name="Szarkandi J.G."/>
            <person name="Papp V."/>
            <person name="Albert L."/>
            <person name="Andreopoulos W."/>
            <person name="Angelini C."/>
            <person name="Antonin V."/>
            <person name="Barry K.W."/>
            <person name="Bougher N.L."/>
            <person name="Buchanan P."/>
            <person name="Buyck B."/>
            <person name="Bense V."/>
            <person name="Catcheside P."/>
            <person name="Chovatia M."/>
            <person name="Cooper J."/>
            <person name="Damon W."/>
            <person name="Desjardin D."/>
            <person name="Finy P."/>
            <person name="Geml J."/>
            <person name="Haridas S."/>
            <person name="Hughes K."/>
            <person name="Justo A."/>
            <person name="Karasinski D."/>
            <person name="Kautmanova I."/>
            <person name="Kiss B."/>
            <person name="Kocsube S."/>
            <person name="Kotiranta H."/>
            <person name="LaButti K.M."/>
            <person name="Lechner B.E."/>
            <person name="Liimatainen K."/>
            <person name="Lipzen A."/>
            <person name="Lukacs Z."/>
            <person name="Mihaltcheva S."/>
            <person name="Morgado L.N."/>
            <person name="Niskanen T."/>
            <person name="Noordeloos M.E."/>
            <person name="Ohm R.A."/>
            <person name="Ortiz-Santana B."/>
            <person name="Ovrebo C."/>
            <person name="Racz N."/>
            <person name="Riley R."/>
            <person name="Savchenko A."/>
            <person name="Shiryaev A."/>
            <person name="Soop K."/>
            <person name="Spirin V."/>
            <person name="Szebenyi C."/>
            <person name="Tomsovsky M."/>
            <person name="Tulloss R.E."/>
            <person name="Uehling J."/>
            <person name="Grigoriev I.V."/>
            <person name="Vagvolgyi C."/>
            <person name="Papp T."/>
            <person name="Martin F.M."/>
            <person name="Miettinen O."/>
            <person name="Hibbett D.S."/>
            <person name="Nagy L.G."/>
        </authorList>
    </citation>
    <scope>NUCLEOTIDE SEQUENCE [LARGE SCALE GENOMIC DNA]</scope>
    <source>
        <strain evidence="1 2">NL-1719</strain>
    </source>
</reference>
<name>A0ACD3ARJ7_9AGAR</name>
<sequence length="949" mass="106277">MVATKNSRGPRYSYAERVLGAFTQVQREHRRHSVHLATLRAQVKKNAEVHKDKLGPQWSNWVGKAVHKLEQEGVLASEPSGNVTMTPDGKKAMQNARRSIITAKSAQPTSEQEEQVLKHVTHLAALGQVRGIKRGRTEGPESDDESDGDVYTPRARSRPSTKRTKASVVSTPKGKKPISKMTKAELRAEIADLKQVHRKDAFWRGTSPLTDIDNEEEIERLRDALKERDEELLTIRRELAQGSGQEGSGDQAVDEGNDNGRFMTPESHFDFLPSSPTRPYLPNHIREKEIAPLELGRTQSGSLISPLSKRPTPAPSAHSGDEEEDLNNDDVMGPHDDSLITPQATPTRPRPRGRLEETGSIADGERQGTLFNKKSAVSAPRDGQQEPRNRALQDLQNQLSELSKKHAQVETCLLERESRIAELRDGRLDDDRAVSSMKTELEKSKKAREAAEYRLGQRLAELEGNVNVLKDKLIAEQSEMAVSSAALVSARAELQELKADLTSTAKERDALGTENLANKERAQALGRREEKLLGQIREYETRVETHRREYLSLCDELDQLKAENVDLKGKLAFAQSESRTYEHSLSLSNQQITEFETTISQNLTRNTLITNQLANLQSDLERRDQTITDLHDSLVLQTQATSEQQSKLQDSEEMTDRLRDDVEVSRAEADSLRAQLEERIVQHAGLAVDLATAREMNAGLYLKVEQHESTIRELTQELAAARATITSSEAELGQIQNQCQTLEATIQSRDDEVKRLVETISMTESLAGKVRGQLQANQEKVRDLQTQLEAAQRTVLETEASLSTEISERKRCQAGLDEANESIVDVKAESERVKTQLEDAQAGIRDLETKLKEVVLSRESLSVTLQQEEDRARRIESDLVETVEKVHEAEREIDELRNSKDADALTITNLKRTFATLRDSQIGLLDNFDLELSTATSSPMPRRRLVESS</sequence>
<dbReference type="Proteomes" id="UP000308600">
    <property type="component" value="Unassembled WGS sequence"/>
</dbReference>